<feature type="compositionally biased region" description="Basic and acidic residues" evidence="1">
    <location>
        <begin position="179"/>
        <end position="189"/>
    </location>
</feature>
<evidence type="ECO:0000313" key="2">
    <source>
        <dbReference type="EMBL" id="UUX33129.1"/>
    </source>
</evidence>
<feature type="region of interest" description="Disordered" evidence="1">
    <location>
        <begin position="175"/>
        <end position="195"/>
    </location>
</feature>
<sequence>MAQDYTQLNGDAEAIAAVKALYAEHDELPYISPKRDIAAYLEKIQVTSGQTVPKRNMVRLEEDVLPGHIIILWRVRFGTYTNQTVISKYFEYDYGIDAKSDIEILIDRGYVREMSAKESLIYLTAQMLKKWLKEKGVKGYSKFSKEELMDAVREQFTEEELAEKYEERGYALTDSGEDLLDKHPEVIDRHPKKKY</sequence>
<protein>
    <recommendedName>
        <fullName evidence="4">Rho termination factor N-terminal domain-containing protein</fullName>
    </recommendedName>
</protein>
<evidence type="ECO:0000313" key="3">
    <source>
        <dbReference type="Proteomes" id="UP001315967"/>
    </source>
</evidence>
<accession>A0ABY5P323</accession>
<gene>
    <name evidence="2" type="ORF">NRE15_09465</name>
</gene>
<name>A0ABY5P323_9LACT</name>
<keyword evidence="3" id="KW-1185">Reference proteome</keyword>
<dbReference type="EMBL" id="CP102453">
    <property type="protein sequence ID" value="UUX33129.1"/>
    <property type="molecule type" value="Genomic_DNA"/>
</dbReference>
<dbReference type="RefSeq" id="WP_313792631.1">
    <property type="nucleotide sequence ID" value="NZ_CP102453.1"/>
</dbReference>
<evidence type="ECO:0000256" key="1">
    <source>
        <dbReference type="SAM" id="MobiDB-lite"/>
    </source>
</evidence>
<proteinExistence type="predicted"/>
<evidence type="ECO:0008006" key="4">
    <source>
        <dbReference type="Google" id="ProtNLM"/>
    </source>
</evidence>
<dbReference type="Proteomes" id="UP001315967">
    <property type="component" value="Chromosome"/>
</dbReference>
<organism evidence="2 3">
    <name type="scientific">Fundicoccus culcitae</name>
    <dbReference type="NCBI Taxonomy" id="2969821"/>
    <lineage>
        <taxon>Bacteria</taxon>
        <taxon>Bacillati</taxon>
        <taxon>Bacillota</taxon>
        <taxon>Bacilli</taxon>
        <taxon>Lactobacillales</taxon>
        <taxon>Aerococcaceae</taxon>
        <taxon>Fundicoccus</taxon>
    </lineage>
</organism>
<reference evidence="2 3" key="1">
    <citation type="submission" date="2022-08" db="EMBL/GenBank/DDBJ databases">
        <title>Aerococcaceae sp. nov isolated from spoiled eye mask.</title>
        <authorList>
            <person name="Zhou G."/>
            <person name="Xie X.-B."/>
            <person name="Shi Q.-S."/>
            <person name="Wang Y.-S."/>
            <person name="Wen X."/>
            <person name="Peng H."/>
            <person name="Yang X.-J."/>
            <person name="Tao H.-B."/>
            <person name="Huang X.-M."/>
        </authorList>
    </citation>
    <scope>NUCLEOTIDE SEQUENCE [LARGE SCALE GENOMIC DNA]</scope>
    <source>
        <strain evidence="3">DM20194951</strain>
    </source>
</reference>